<evidence type="ECO:0000313" key="2">
    <source>
        <dbReference type="Proteomes" id="UP001596099"/>
    </source>
</evidence>
<proteinExistence type="predicted"/>
<accession>A0ABD5RQD4</accession>
<keyword evidence="2" id="KW-1185">Reference proteome</keyword>
<evidence type="ECO:0000313" key="1">
    <source>
        <dbReference type="EMBL" id="MFC5972602.1"/>
    </source>
</evidence>
<dbReference type="RefSeq" id="WP_247416136.1">
    <property type="nucleotide sequence ID" value="NZ_JALLGW010000001.1"/>
</dbReference>
<name>A0ABD5RQD4_9EURY</name>
<dbReference type="PROSITE" id="PS51257">
    <property type="entry name" value="PROKAR_LIPOPROTEIN"/>
    <property type="match status" value="1"/>
</dbReference>
<dbReference type="AlphaFoldDB" id="A0ABD5RQD4"/>
<reference evidence="1 2" key="1">
    <citation type="journal article" date="2019" name="Int. J. Syst. Evol. Microbiol.">
        <title>The Global Catalogue of Microorganisms (GCM) 10K type strain sequencing project: providing services to taxonomists for standard genome sequencing and annotation.</title>
        <authorList>
            <consortium name="The Broad Institute Genomics Platform"/>
            <consortium name="The Broad Institute Genome Sequencing Center for Infectious Disease"/>
            <person name="Wu L."/>
            <person name="Ma J."/>
        </authorList>
    </citation>
    <scope>NUCLEOTIDE SEQUENCE [LARGE SCALE GENOMIC DNA]</scope>
    <source>
        <strain evidence="1 2">CGMCC 1.12543</strain>
    </source>
</reference>
<gene>
    <name evidence="1" type="ORF">ACFPYI_14790</name>
</gene>
<protein>
    <submittedName>
        <fullName evidence="1">Uncharacterized protein</fullName>
    </submittedName>
</protein>
<dbReference type="EMBL" id="JBHSQH010000001">
    <property type="protein sequence ID" value="MFC5972602.1"/>
    <property type="molecule type" value="Genomic_DNA"/>
</dbReference>
<comment type="caution">
    <text evidence="1">The sequence shown here is derived from an EMBL/GenBank/DDBJ whole genome shotgun (WGS) entry which is preliminary data.</text>
</comment>
<dbReference type="Proteomes" id="UP001596099">
    <property type="component" value="Unassembled WGS sequence"/>
</dbReference>
<sequence length="186" mass="19411">MVPARSRSLILLVACVVLLAGCTGFGGTPSPTTSTTASAISAETTSFAFDPAYASDEQGEPDYFEHPADSREAVQVRWSDDHLIVSGATIGIGDQNCIDVQLIEARAVNATALSVVIENDAVVPSDKSGCNGSAAPYEYRANISISGNSPEQVIVTHRAGGTGETQFETVVRRAQNGTVIPSIQDP</sequence>
<organism evidence="1 2">
    <name type="scientific">Halomarina salina</name>
    <dbReference type="NCBI Taxonomy" id="1872699"/>
    <lineage>
        <taxon>Archaea</taxon>
        <taxon>Methanobacteriati</taxon>
        <taxon>Methanobacteriota</taxon>
        <taxon>Stenosarchaea group</taxon>
        <taxon>Halobacteria</taxon>
        <taxon>Halobacteriales</taxon>
        <taxon>Natronomonadaceae</taxon>
        <taxon>Halomarina</taxon>
    </lineage>
</organism>